<dbReference type="Pfam" id="PF03466">
    <property type="entry name" value="LysR_substrate"/>
    <property type="match status" value="1"/>
</dbReference>
<dbReference type="GO" id="GO:0032993">
    <property type="term" value="C:protein-DNA complex"/>
    <property type="evidence" value="ECO:0007669"/>
    <property type="project" value="TreeGrafter"/>
</dbReference>
<dbReference type="InterPro" id="IPR036390">
    <property type="entry name" value="WH_DNA-bd_sf"/>
</dbReference>
<evidence type="ECO:0000259" key="5">
    <source>
        <dbReference type="PROSITE" id="PS50931"/>
    </source>
</evidence>
<sequence length="303" mass="33850">MDVKPDIDLKVLYYFTVVAEEKHFGLAAKRIGIEQPPLSLAMQKLERKMGGKLFDRSNRRIALTESGEALLPEALKLLNTTKHIVDKIRRINRGEAGVLNIGFTSSTIFCGVPELIQKHRQAYPHAEFSLRELSPAAQLAELKNGTLDVGFIREPTTTTGISCRPMQQEHFVAALSGRHPLAHKKQLKLKDLEKESFVLFPQFIAPKLYDKLQTIFKAAQLAPQIGQEANEWQTIVNLVEANLGISVCPSSFQKLQIGQIRYIPLTDVKIKTGVSVCINADYKSKLIDSFMALIEEEVAQSGK</sequence>
<name>A0A7L7LD36_9BACT</name>
<evidence type="ECO:0000256" key="3">
    <source>
        <dbReference type="ARBA" id="ARBA00023125"/>
    </source>
</evidence>
<dbReference type="Gene3D" id="1.10.10.10">
    <property type="entry name" value="Winged helix-like DNA-binding domain superfamily/Winged helix DNA-binding domain"/>
    <property type="match status" value="1"/>
</dbReference>
<accession>A0A7L7LD36</accession>
<dbReference type="GO" id="GO:0003700">
    <property type="term" value="F:DNA-binding transcription factor activity"/>
    <property type="evidence" value="ECO:0007669"/>
    <property type="project" value="InterPro"/>
</dbReference>
<dbReference type="Proteomes" id="UP000514509">
    <property type="component" value="Chromosome"/>
</dbReference>
<dbReference type="SUPFAM" id="SSF53850">
    <property type="entry name" value="Periplasmic binding protein-like II"/>
    <property type="match status" value="1"/>
</dbReference>
<proteinExistence type="inferred from homology"/>
<dbReference type="PANTHER" id="PTHR30346:SF17">
    <property type="entry name" value="LYSR FAMILY TRANSCRIPTIONAL REGULATOR"/>
    <property type="match status" value="1"/>
</dbReference>
<keyword evidence="2" id="KW-0805">Transcription regulation</keyword>
<dbReference type="RefSeq" id="WP_182412882.1">
    <property type="nucleotide sequence ID" value="NZ_CP055153.1"/>
</dbReference>
<dbReference type="PROSITE" id="PS50931">
    <property type="entry name" value="HTH_LYSR"/>
    <property type="match status" value="1"/>
</dbReference>
<dbReference type="Pfam" id="PF00126">
    <property type="entry name" value="HTH_1"/>
    <property type="match status" value="1"/>
</dbReference>
<evidence type="ECO:0000256" key="4">
    <source>
        <dbReference type="ARBA" id="ARBA00023163"/>
    </source>
</evidence>
<dbReference type="PANTHER" id="PTHR30346">
    <property type="entry name" value="TRANSCRIPTIONAL DUAL REGULATOR HCAR-RELATED"/>
    <property type="match status" value="1"/>
</dbReference>
<feature type="domain" description="HTH lysR-type" evidence="5">
    <location>
        <begin position="7"/>
        <end position="64"/>
    </location>
</feature>
<comment type="similarity">
    <text evidence="1">Belongs to the LysR transcriptional regulatory family.</text>
</comment>
<dbReference type="CDD" id="cd08414">
    <property type="entry name" value="PBP2_LTTR_aromatics_like"/>
    <property type="match status" value="1"/>
</dbReference>
<dbReference type="Gene3D" id="3.40.190.10">
    <property type="entry name" value="Periplasmic binding protein-like II"/>
    <property type="match status" value="2"/>
</dbReference>
<evidence type="ECO:0000256" key="1">
    <source>
        <dbReference type="ARBA" id="ARBA00009437"/>
    </source>
</evidence>
<evidence type="ECO:0000313" key="7">
    <source>
        <dbReference type="Proteomes" id="UP000514509"/>
    </source>
</evidence>
<reference evidence="6 7" key="1">
    <citation type="submission" date="2020-06" db="EMBL/GenBank/DDBJ databases">
        <authorList>
            <person name="Hwang Y.J."/>
        </authorList>
    </citation>
    <scope>NUCLEOTIDE SEQUENCE [LARGE SCALE GENOMIC DNA]</scope>
    <source>
        <strain evidence="6 7">KUDC8001</strain>
    </source>
</reference>
<protein>
    <submittedName>
        <fullName evidence="6">LysR family transcriptional regulator</fullName>
    </submittedName>
</protein>
<dbReference type="SUPFAM" id="SSF46785">
    <property type="entry name" value="Winged helix' DNA-binding domain"/>
    <property type="match status" value="1"/>
</dbReference>
<dbReference type="FunFam" id="1.10.10.10:FF:000001">
    <property type="entry name" value="LysR family transcriptional regulator"/>
    <property type="match status" value="1"/>
</dbReference>
<keyword evidence="7" id="KW-1185">Reference proteome</keyword>
<dbReference type="InterPro" id="IPR036388">
    <property type="entry name" value="WH-like_DNA-bd_sf"/>
</dbReference>
<evidence type="ECO:0000313" key="6">
    <source>
        <dbReference type="EMBL" id="QMU30435.1"/>
    </source>
</evidence>
<organism evidence="6 7">
    <name type="scientific">Adhaeribacter radiodurans</name>
    <dbReference type="NCBI Taxonomy" id="2745197"/>
    <lineage>
        <taxon>Bacteria</taxon>
        <taxon>Pseudomonadati</taxon>
        <taxon>Bacteroidota</taxon>
        <taxon>Cytophagia</taxon>
        <taxon>Cytophagales</taxon>
        <taxon>Hymenobacteraceae</taxon>
        <taxon>Adhaeribacter</taxon>
    </lineage>
</organism>
<keyword evidence="4" id="KW-0804">Transcription</keyword>
<reference evidence="6 7" key="2">
    <citation type="submission" date="2020-08" db="EMBL/GenBank/DDBJ databases">
        <title>Adhaeribacter dokdonensis sp. nov., isolated from the rhizosphere of Elymus tsukushiensis, a plant native to the Dokdo Islands, Republic of Korea.</title>
        <authorList>
            <person name="Ghim S.Y."/>
        </authorList>
    </citation>
    <scope>NUCLEOTIDE SEQUENCE [LARGE SCALE GENOMIC DNA]</scope>
    <source>
        <strain evidence="6 7">KUDC8001</strain>
    </source>
</reference>
<dbReference type="PRINTS" id="PR00039">
    <property type="entry name" value="HTHLYSR"/>
</dbReference>
<dbReference type="InterPro" id="IPR005119">
    <property type="entry name" value="LysR_subst-bd"/>
</dbReference>
<dbReference type="EMBL" id="CP055153">
    <property type="protein sequence ID" value="QMU30435.1"/>
    <property type="molecule type" value="Genomic_DNA"/>
</dbReference>
<dbReference type="KEGG" id="add:HUW48_21495"/>
<dbReference type="GO" id="GO:0003677">
    <property type="term" value="F:DNA binding"/>
    <property type="evidence" value="ECO:0007669"/>
    <property type="project" value="UniProtKB-KW"/>
</dbReference>
<gene>
    <name evidence="6" type="ORF">HUW48_21495</name>
</gene>
<evidence type="ECO:0000256" key="2">
    <source>
        <dbReference type="ARBA" id="ARBA00023015"/>
    </source>
</evidence>
<dbReference type="InterPro" id="IPR000847">
    <property type="entry name" value="LysR_HTH_N"/>
</dbReference>
<dbReference type="AlphaFoldDB" id="A0A7L7LD36"/>
<keyword evidence="3" id="KW-0238">DNA-binding</keyword>